<dbReference type="Proteomes" id="UP000290572">
    <property type="component" value="Unassembled WGS sequence"/>
</dbReference>
<evidence type="ECO:0000256" key="1">
    <source>
        <dbReference type="ARBA" id="ARBA00004479"/>
    </source>
</evidence>
<evidence type="ECO:0000256" key="11">
    <source>
        <dbReference type="SAM" id="MobiDB-lite"/>
    </source>
</evidence>
<dbReference type="Gene3D" id="2.60.120.920">
    <property type="match status" value="1"/>
</dbReference>
<evidence type="ECO:0000256" key="12">
    <source>
        <dbReference type="SAM" id="Phobius"/>
    </source>
</evidence>
<dbReference type="GO" id="GO:0016020">
    <property type="term" value="C:membrane"/>
    <property type="evidence" value="ECO:0007669"/>
    <property type="project" value="UniProtKB-SubCell"/>
</dbReference>
<dbReference type="PANTHER" id="PTHR37984">
    <property type="entry name" value="PROTEIN CBG26694"/>
    <property type="match status" value="1"/>
</dbReference>
<dbReference type="PROSITE" id="PS50994">
    <property type="entry name" value="INTEGRASE"/>
    <property type="match status" value="1"/>
</dbReference>
<dbReference type="Gene3D" id="2.60.40.10">
    <property type="entry name" value="Immunoglobulins"/>
    <property type="match status" value="2"/>
</dbReference>
<dbReference type="FunFam" id="2.60.40.10:FF:002319">
    <property type="entry name" value="Zgc:162154"/>
    <property type="match status" value="1"/>
</dbReference>
<evidence type="ECO:0000259" key="15">
    <source>
        <dbReference type="PROSITE" id="PS50994"/>
    </source>
</evidence>
<dbReference type="GO" id="GO:0015074">
    <property type="term" value="P:DNA integration"/>
    <property type="evidence" value="ECO:0007669"/>
    <property type="project" value="InterPro"/>
</dbReference>
<dbReference type="Pfam" id="PF13765">
    <property type="entry name" value="PRY"/>
    <property type="match status" value="1"/>
</dbReference>
<keyword evidence="7" id="KW-1015">Disulfide bond</keyword>
<dbReference type="PANTHER" id="PTHR37984:SF5">
    <property type="entry name" value="PROTEIN NYNRIN-LIKE"/>
    <property type="match status" value="1"/>
</dbReference>
<evidence type="ECO:0000259" key="13">
    <source>
        <dbReference type="PROSITE" id="PS50188"/>
    </source>
</evidence>
<dbReference type="SUPFAM" id="SSF49899">
    <property type="entry name" value="Concanavalin A-like lectins/glucanases"/>
    <property type="match status" value="1"/>
</dbReference>
<dbReference type="SMART" id="SM00589">
    <property type="entry name" value="PRY"/>
    <property type="match status" value="1"/>
</dbReference>
<protein>
    <recommendedName>
        <fullName evidence="10">Gypsy retrotransposon integrase-like protein 1</fullName>
    </recommendedName>
</protein>
<dbReference type="GO" id="GO:1903037">
    <property type="term" value="P:regulation of leukocyte cell-cell adhesion"/>
    <property type="evidence" value="ECO:0007669"/>
    <property type="project" value="UniProtKB-ARBA"/>
</dbReference>
<comment type="similarity">
    <text evidence="2">Belongs to the immunoglobulin superfamily. BTN/MOG family.</text>
</comment>
<dbReference type="InterPro" id="IPR013320">
    <property type="entry name" value="ConA-like_dom_sf"/>
</dbReference>
<dbReference type="InterPro" id="IPR001870">
    <property type="entry name" value="B30.2/SPRY"/>
</dbReference>
<dbReference type="FunFam" id="2.60.40.10:FF:000142">
    <property type="entry name" value="V-set domain-containing T-cell activation inhibitor 1"/>
    <property type="match status" value="1"/>
</dbReference>
<keyword evidence="5 12" id="KW-1133">Transmembrane helix</keyword>
<dbReference type="SUPFAM" id="SSF48726">
    <property type="entry name" value="Immunoglobulin"/>
    <property type="match status" value="2"/>
</dbReference>
<evidence type="ECO:0000256" key="6">
    <source>
        <dbReference type="ARBA" id="ARBA00023136"/>
    </source>
</evidence>
<dbReference type="InterPro" id="IPR003879">
    <property type="entry name" value="Butyrophylin_SPRY"/>
</dbReference>
<evidence type="ECO:0000313" key="16">
    <source>
        <dbReference type="EMBL" id="RXN13656.1"/>
    </source>
</evidence>
<dbReference type="InterPro" id="IPR006574">
    <property type="entry name" value="PRY"/>
</dbReference>
<dbReference type="InterPro" id="IPR007110">
    <property type="entry name" value="Ig-like_dom"/>
</dbReference>
<dbReference type="InterPro" id="IPR050951">
    <property type="entry name" value="Retrovirus_Pol_polyprotein"/>
</dbReference>
<evidence type="ECO:0000256" key="10">
    <source>
        <dbReference type="ARBA" id="ARBA00039658"/>
    </source>
</evidence>
<dbReference type="InterPro" id="IPR012337">
    <property type="entry name" value="RNaseH-like_sf"/>
</dbReference>
<dbReference type="STRING" id="84645.A0A498M2G6"/>
<dbReference type="AlphaFoldDB" id="A0A498M2G6"/>
<evidence type="ECO:0000313" key="17">
    <source>
        <dbReference type="Proteomes" id="UP000290572"/>
    </source>
</evidence>
<reference evidence="16 17" key="1">
    <citation type="submission" date="2018-03" db="EMBL/GenBank/DDBJ databases">
        <title>Draft genome sequence of Rohu Carp (Labeo rohita).</title>
        <authorList>
            <person name="Das P."/>
            <person name="Kushwaha B."/>
            <person name="Joshi C.G."/>
            <person name="Kumar D."/>
            <person name="Nagpure N.S."/>
            <person name="Sahoo L."/>
            <person name="Das S.P."/>
            <person name="Bit A."/>
            <person name="Patnaik S."/>
            <person name="Meher P.K."/>
            <person name="Jayasankar P."/>
            <person name="Koringa P.G."/>
            <person name="Patel N.V."/>
            <person name="Hinsu A.T."/>
            <person name="Kumar R."/>
            <person name="Pandey M."/>
            <person name="Agarwal S."/>
            <person name="Srivastava S."/>
            <person name="Singh M."/>
            <person name="Iquebal M.A."/>
            <person name="Jaiswal S."/>
            <person name="Angadi U.B."/>
            <person name="Kumar N."/>
            <person name="Raza M."/>
            <person name="Shah T.M."/>
            <person name="Rai A."/>
            <person name="Jena J.K."/>
        </authorList>
    </citation>
    <scope>NUCLEOTIDE SEQUENCE [LARGE SCALE GENOMIC DNA]</scope>
    <source>
        <strain evidence="16">DASCIFA01</strain>
        <tissue evidence="16">Testis</tissue>
    </source>
</reference>
<dbReference type="InterPro" id="IPR001584">
    <property type="entry name" value="Integrase_cat-core"/>
</dbReference>
<dbReference type="SMART" id="SM00449">
    <property type="entry name" value="SPRY"/>
    <property type="match status" value="1"/>
</dbReference>
<evidence type="ECO:0000256" key="3">
    <source>
        <dbReference type="ARBA" id="ARBA00022692"/>
    </source>
</evidence>
<gene>
    <name evidence="16" type="ORF">ROHU_009556</name>
</gene>
<dbReference type="FunFam" id="3.30.420.10:FF:000032">
    <property type="entry name" value="Retrovirus-related Pol polyprotein from transposon 297-like Protein"/>
    <property type="match status" value="1"/>
</dbReference>
<feature type="compositionally biased region" description="Basic and acidic residues" evidence="11">
    <location>
        <begin position="421"/>
        <end position="432"/>
    </location>
</feature>
<dbReference type="Pfam" id="PF17921">
    <property type="entry name" value="Integrase_H2C2"/>
    <property type="match status" value="1"/>
</dbReference>
<dbReference type="Gene3D" id="3.30.420.10">
    <property type="entry name" value="Ribonuclease H-like superfamily/Ribonuclease H"/>
    <property type="match status" value="1"/>
</dbReference>
<dbReference type="SMART" id="SM00406">
    <property type="entry name" value="IGv"/>
    <property type="match status" value="1"/>
</dbReference>
<dbReference type="SUPFAM" id="SSF53098">
    <property type="entry name" value="Ribonuclease H-like"/>
    <property type="match status" value="1"/>
</dbReference>
<feature type="domain" description="Integrase catalytic" evidence="15">
    <location>
        <begin position="131"/>
        <end position="289"/>
    </location>
</feature>
<dbReference type="EMBL" id="QBIY01012957">
    <property type="protein sequence ID" value="RXN13656.1"/>
    <property type="molecule type" value="Genomic_DNA"/>
</dbReference>
<evidence type="ECO:0000259" key="14">
    <source>
        <dbReference type="PROSITE" id="PS50835"/>
    </source>
</evidence>
<evidence type="ECO:0000256" key="8">
    <source>
        <dbReference type="ARBA" id="ARBA00023180"/>
    </source>
</evidence>
<feature type="transmembrane region" description="Helical" evidence="12">
    <location>
        <begin position="853"/>
        <end position="874"/>
    </location>
</feature>
<dbReference type="SMART" id="SM00409">
    <property type="entry name" value="IG"/>
    <property type="match status" value="1"/>
</dbReference>
<feature type="region of interest" description="Disordered" evidence="11">
    <location>
        <begin position="887"/>
        <end position="910"/>
    </location>
</feature>
<dbReference type="Pfam" id="PF07686">
    <property type="entry name" value="V-set"/>
    <property type="match status" value="1"/>
</dbReference>
<keyword evidence="8" id="KW-0325">Glycoprotein</keyword>
<name>A0A498M2G6_LABRO</name>
<comment type="subcellular location">
    <subcellularLocation>
        <location evidence="1">Membrane</location>
        <topology evidence="1">Single-pass type I membrane protein</topology>
    </subcellularLocation>
</comment>
<proteinExistence type="inferred from homology"/>
<feature type="domain" description="Ig-like" evidence="14">
    <location>
        <begin position="756"/>
        <end position="847"/>
    </location>
</feature>
<keyword evidence="6 12" id="KW-0472">Membrane</keyword>
<evidence type="ECO:0000256" key="2">
    <source>
        <dbReference type="ARBA" id="ARBA00007591"/>
    </source>
</evidence>
<dbReference type="FunFam" id="1.10.340.70:FF:000001">
    <property type="entry name" value="Retrovirus-related Pol polyprotein from transposon gypsy-like Protein"/>
    <property type="match status" value="1"/>
</dbReference>
<dbReference type="PRINTS" id="PR01407">
    <property type="entry name" value="BUTYPHLNCDUF"/>
</dbReference>
<sequence length="1122" mass="127707">MDPKLFEQIFNYKTRGIYPFGIKKEQKYVIRRRSSNFQVDDDKLYHVSKKKNVELRRKVVVGRKEANQIFVEFHASPYGAHCGTEKTKLAISSRFYWPGMGVDIDKWVLQCADCQFSRLSIKQEPKYIPICVTKPLELLGMDLVGKVTRTRKGNEYICVLVDYYTKWAEAYAIPNKSAAVVSRCIINFFYRFGAPKRILTDQGSEFVNQINRELCGFLSVERSLCAPYHPQTNGLVEKLNGTIQRALCKLVGSQSEKWDEYLDAVMFGLRTKTQLTTRYSPFFLMFGMEARYPCEVPETFEINSTVESVIAENTVSEAISLKEKMDHIVKENVGKKQERRHRVATQAPFSVGQKVLRKNIRTQQRKGGKLERSWLGPYEIVFLKEKSADLRDEKGHTYPKINTDHLKLFKEETPRVPHRLLLDEPQLKRPHQETSPSPVDIITKEEQPPPSPPSSPTAPKPSPCDSPKSSTSLSPLDLSAPLSSPVSHPTTLPTVIPADAKDAVHSYIKSAWAGNDSVVLLSKVGPHKLFYQDILQVINAYLMLKVRHHNLTSPEKAFHMDTFAITAMWNGKYQGLKVNPANYDVIVGIVNECHHWFLVFAEHILQNTNIDFSNAPQDVAQFRMEIASTLLEQSEQYEVVGPTAPVFAVAGEDVILPCSVKPSTSVVDMRVEWFRLDLKDSQVHLYDDHVDKNTNQFESYRGRTKLNHQELQSGDASLKLSSVRVSDEGLYKCFIQYKSWFDDATVDVKVEAVGRPPVITVDGFDHSGGLHLQCESEGWYPKPDLEWLNSEGVSLSSETTETHRNEDRFSVKHTITVHHRDDKIHCRVKLRHHVLETEIITTSKRFSSWRTSVILISVFAVLTLTAGILIAVFVHKNRERIQLQNEHSQLKNEHSQLQNQHSQLQNQHSQLQDELSRVQDELSRVQDEKRRIQHECDQLLKTILPKVNVILDADTAHPHLIVSDDGKQVRSGNTQTKGKGKDRFDEYLGVVGKDGFSSRCFYFEVQVKGQTQWDLGVARGSVKRKGLKSLSPGNGYWTVGLRDGKYQACDSSNDSFSLSVDPQTVGVFVDYEKGLVCFYDVESMCHIYSYTDQCFNEKLYPVVGLGYWSNGNSTPLIICDDY</sequence>
<evidence type="ECO:0000256" key="5">
    <source>
        <dbReference type="ARBA" id="ARBA00022989"/>
    </source>
</evidence>
<dbReference type="InterPro" id="IPR003877">
    <property type="entry name" value="SPRY_dom"/>
</dbReference>
<dbReference type="InterPro" id="IPR043136">
    <property type="entry name" value="B30.2/SPRY_sf"/>
</dbReference>
<accession>A0A498M2G6</accession>
<dbReference type="InterPro" id="IPR036397">
    <property type="entry name" value="RNaseH_sf"/>
</dbReference>
<dbReference type="Gene3D" id="1.10.340.70">
    <property type="match status" value="1"/>
</dbReference>
<dbReference type="GO" id="GO:0050863">
    <property type="term" value="P:regulation of T cell activation"/>
    <property type="evidence" value="ECO:0007669"/>
    <property type="project" value="UniProtKB-ARBA"/>
</dbReference>
<dbReference type="InterPro" id="IPR003599">
    <property type="entry name" value="Ig_sub"/>
</dbReference>
<dbReference type="Pfam" id="PF00665">
    <property type="entry name" value="rve"/>
    <property type="match status" value="1"/>
</dbReference>
<feature type="domain" description="B30.2/SPRY" evidence="13">
    <location>
        <begin position="929"/>
        <end position="1122"/>
    </location>
</feature>
<dbReference type="CDD" id="cd13733">
    <property type="entry name" value="SPRY_PRY_C-I_1"/>
    <property type="match status" value="1"/>
</dbReference>
<dbReference type="Pfam" id="PF22705">
    <property type="entry name" value="C2-set_3"/>
    <property type="match status" value="1"/>
</dbReference>
<dbReference type="Pfam" id="PF00622">
    <property type="entry name" value="SPRY"/>
    <property type="match status" value="1"/>
</dbReference>
<dbReference type="FunFam" id="2.60.120.920:FF:000004">
    <property type="entry name" value="Butyrophilin subfamily 1 member A1"/>
    <property type="match status" value="1"/>
</dbReference>
<keyword evidence="4" id="KW-0732">Signal</keyword>
<keyword evidence="3 12" id="KW-0812">Transmembrane</keyword>
<dbReference type="InterPro" id="IPR013106">
    <property type="entry name" value="Ig_V-set"/>
</dbReference>
<dbReference type="InterPro" id="IPR053896">
    <property type="entry name" value="BTN3A2-like_Ig-C"/>
</dbReference>
<keyword evidence="9" id="KW-0393">Immunoglobulin domain</keyword>
<feature type="compositionally biased region" description="Pro residues" evidence="11">
    <location>
        <begin position="448"/>
        <end position="464"/>
    </location>
</feature>
<evidence type="ECO:0000256" key="9">
    <source>
        <dbReference type="ARBA" id="ARBA00023319"/>
    </source>
</evidence>
<dbReference type="InterPro" id="IPR013783">
    <property type="entry name" value="Ig-like_fold"/>
</dbReference>
<organism evidence="16 17">
    <name type="scientific">Labeo rohita</name>
    <name type="common">Indian major carp</name>
    <name type="synonym">Cyprinus rohita</name>
    <dbReference type="NCBI Taxonomy" id="84645"/>
    <lineage>
        <taxon>Eukaryota</taxon>
        <taxon>Metazoa</taxon>
        <taxon>Chordata</taxon>
        <taxon>Craniata</taxon>
        <taxon>Vertebrata</taxon>
        <taxon>Euteleostomi</taxon>
        <taxon>Actinopterygii</taxon>
        <taxon>Neopterygii</taxon>
        <taxon>Teleostei</taxon>
        <taxon>Ostariophysi</taxon>
        <taxon>Cypriniformes</taxon>
        <taxon>Cyprinidae</taxon>
        <taxon>Labeoninae</taxon>
        <taxon>Labeonini</taxon>
        <taxon>Labeo</taxon>
    </lineage>
</organism>
<feature type="region of interest" description="Disordered" evidence="11">
    <location>
        <begin position="421"/>
        <end position="489"/>
    </location>
</feature>
<feature type="domain" description="Ig-like" evidence="14">
    <location>
        <begin position="651"/>
        <end position="749"/>
    </location>
</feature>
<dbReference type="InterPro" id="IPR036179">
    <property type="entry name" value="Ig-like_dom_sf"/>
</dbReference>
<evidence type="ECO:0000256" key="4">
    <source>
        <dbReference type="ARBA" id="ARBA00022729"/>
    </source>
</evidence>
<dbReference type="PROSITE" id="PS50188">
    <property type="entry name" value="B302_SPRY"/>
    <property type="match status" value="1"/>
</dbReference>
<keyword evidence="17" id="KW-1185">Reference proteome</keyword>
<feature type="compositionally biased region" description="Low complexity" evidence="11">
    <location>
        <begin position="895"/>
        <end position="910"/>
    </location>
</feature>
<dbReference type="PROSITE" id="PS50835">
    <property type="entry name" value="IG_LIKE"/>
    <property type="match status" value="2"/>
</dbReference>
<feature type="compositionally biased region" description="Low complexity" evidence="11">
    <location>
        <begin position="465"/>
        <end position="487"/>
    </location>
</feature>
<dbReference type="GO" id="GO:0003676">
    <property type="term" value="F:nucleic acid binding"/>
    <property type="evidence" value="ECO:0007669"/>
    <property type="project" value="InterPro"/>
</dbReference>
<dbReference type="InterPro" id="IPR041588">
    <property type="entry name" value="Integrase_H2C2"/>
</dbReference>
<comment type="caution">
    <text evidence="16">The sequence shown here is derived from an EMBL/GenBank/DDBJ whole genome shotgun (WGS) entry which is preliminary data.</text>
</comment>
<evidence type="ECO:0000256" key="7">
    <source>
        <dbReference type="ARBA" id="ARBA00023157"/>
    </source>
</evidence>